<sequence length="212" mass="24170">MLPFGTTPYAKCAHPLNDGVFLSIHVRNAKRDTHQMRNMRICQSTSPSTYIWNSNERVPGSYYPVAVDAASTSPETRAMDILMELDETMIGVPMIVTGIIDYREVITSTEKYFATSGRENVDSQSHTESNYHINNTSRLGIYAMNADLPRFFKSVVPVNLLPEFVLRHSITGPWVPWVLHCYRKVFSDSEFKFDTQFTLTDLMLSKLENLFG</sequence>
<dbReference type="EMBL" id="JAAAPU010000121">
    <property type="protein sequence ID" value="KAF4201970.1"/>
    <property type="molecule type" value="Genomic_DNA"/>
</dbReference>
<accession>A0AAN5YKN4</accession>
<dbReference type="Proteomes" id="UP000649114">
    <property type="component" value="Unassembled WGS sequence"/>
</dbReference>
<comment type="caution">
    <text evidence="1">The sequence shown here is derived from an EMBL/GenBank/DDBJ whole genome shotgun (WGS) entry which is preliminary data.</text>
</comment>
<reference evidence="1" key="1">
    <citation type="journal article" date="2020" name="bioRxiv">
        <title>Genomic and phenotypic heterogeneity of clinical isolates of the human pathogens Aspergillus fumigatus, Aspergillus lentulus and Aspergillus fumigatiaffinis.</title>
        <authorList>
            <person name="dos Santos R.A.C."/>
            <person name="Steenwyk J.L."/>
            <person name="Rivero-Menendez O."/>
            <person name="Mead M.E."/>
            <person name="Silva L.P."/>
            <person name="Bastos R.W."/>
            <person name="Alastruey-Izquierdo A."/>
            <person name="Goldman G.H."/>
            <person name="Rokas A."/>
        </authorList>
    </citation>
    <scope>NUCLEOTIDE SEQUENCE</scope>
    <source>
        <strain evidence="1">CNM-CM8927</strain>
    </source>
</reference>
<proteinExistence type="predicted"/>
<protein>
    <submittedName>
        <fullName evidence="1">Uncharacterized protein</fullName>
    </submittedName>
</protein>
<evidence type="ECO:0000313" key="1">
    <source>
        <dbReference type="EMBL" id="KAF4201970.1"/>
    </source>
</evidence>
<dbReference type="AlphaFoldDB" id="A0AAN5YKN4"/>
<gene>
    <name evidence="1" type="ORF">CNMCM8927_000884</name>
</gene>
<organism evidence="1 2">
    <name type="scientific">Aspergillus lentulus</name>
    <dbReference type="NCBI Taxonomy" id="293939"/>
    <lineage>
        <taxon>Eukaryota</taxon>
        <taxon>Fungi</taxon>
        <taxon>Dikarya</taxon>
        <taxon>Ascomycota</taxon>
        <taxon>Pezizomycotina</taxon>
        <taxon>Eurotiomycetes</taxon>
        <taxon>Eurotiomycetidae</taxon>
        <taxon>Eurotiales</taxon>
        <taxon>Aspergillaceae</taxon>
        <taxon>Aspergillus</taxon>
        <taxon>Aspergillus subgen. Fumigati</taxon>
    </lineage>
</organism>
<reference evidence="1" key="2">
    <citation type="submission" date="2020-04" db="EMBL/GenBank/DDBJ databases">
        <authorList>
            <person name="Santos R.A.C."/>
            <person name="Steenwyk J.L."/>
            <person name="Rivero-Menendez O."/>
            <person name="Mead M.E."/>
            <person name="Silva L.P."/>
            <person name="Bastos R.W."/>
            <person name="Alastruey-Izquierdo A."/>
            <person name="Goldman G.H."/>
            <person name="Rokas A."/>
        </authorList>
    </citation>
    <scope>NUCLEOTIDE SEQUENCE</scope>
    <source>
        <strain evidence="1">CNM-CM8927</strain>
    </source>
</reference>
<name>A0AAN5YKN4_ASPLE</name>
<evidence type="ECO:0000313" key="2">
    <source>
        <dbReference type="Proteomes" id="UP000649114"/>
    </source>
</evidence>